<keyword evidence="5 6" id="KW-0131">Cell cycle</keyword>
<dbReference type="GO" id="GO:0043111">
    <property type="term" value="P:replication fork arrest"/>
    <property type="evidence" value="ECO:0007669"/>
    <property type="project" value="TreeGrafter"/>
</dbReference>
<feature type="compositionally biased region" description="Low complexity" evidence="7">
    <location>
        <begin position="273"/>
        <end position="282"/>
    </location>
</feature>
<gene>
    <name evidence="9" type="primary">FGENESH: predicted gene_7.43</name>
    <name evidence="10" type="ORF">AAT19DRAFT_15147</name>
    <name evidence="9" type="ORF">BN2166_0036580</name>
</gene>
<evidence type="ECO:0000259" key="8">
    <source>
        <dbReference type="Pfam" id="PF07962"/>
    </source>
</evidence>
<dbReference type="PANTHER" id="PTHR13220:SF11">
    <property type="entry name" value="TIMELESS-INTERACTING PROTEIN"/>
    <property type="match status" value="1"/>
</dbReference>
<dbReference type="EMBL" id="CWKI01000007">
    <property type="protein sequence ID" value="CTR07797.1"/>
    <property type="molecule type" value="Genomic_DNA"/>
</dbReference>
<dbReference type="GO" id="GO:0031298">
    <property type="term" value="C:replication fork protection complex"/>
    <property type="evidence" value="ECO:0007669"/>
    <property type="project" value="TreeGrafter"/>
</dbReference>
<dbReference type="GO" id="GO:0031297">
    <property type="term" value="P:replication fork processing"/>
    <property type="evidence" value="ECO:0007669"/>
    <property type="project" value="UniProtKB-UniRule"/>
</dbReference>
<dbReference type="InterPro" id="IPR012923">
    <property type="entry name" value="Csm3"/>
</dbReference>
<dbReference type="OMA" id="FEQWERR"/>
<feature type="domain" description="Chromosome segregation in meiosis protein 3" evidence="8">
    <location>
        <begin position="142"/>
        <end position="214"/>
    </location>
</feature>
<dbReference type="GO" id="GO:0000076">
    <property type="term" value="P:DNA replication checkpoint signaling"/>
    <property type="evidence" value="ECO:0007669"/>
    <property type="project" value="UniProtKB-UniRule"/>
</dbReference>
<reference evidence="9 11" key="1">
    <citation type="submission" date="2015-07" db="EMBL/GenBank/DDBJ databases">
        <authorList>
            <person name="Cajimat M.N.B."/>
            <person name="Milazzo M.L."/>
            <person name="Fulhorst C.F."/>
        </authorList>
    </citation>
    <scope>NUCLEOTIDE SEQUENCE [LARGE SCALE GENOMIC DNA]</scope>
    <source>
        <strain evidence="9">Single colony</strain>
    </source>
</reference>
<keyword evidence="3 6" id="KW-0227">DNA damage</keyword>
<dbReference type="Pfam" id="PF07962">
    <property type="entry name" value="Swi3"/>
    <property type="match status" value="1"/>
</dbReference>
<sequence>MFSSAASDADEPTYVSEKQRKATQRREALARLKDASSSRAARQPRFLGADDDDGDDTAGGDVDFEQWERRDLAKRKRAPGGDSNAPSRNDPLLAGAFDDLFDLGETSGAAGEGKTDVDVDGTGAEGIDVEGGTAKKRRIVAKLDETRLLGPSGFPRLRDDIKKVKIKGKGHEMQDLKRVLTVYQLWSHQMYPKTNLRDTLQVVEKLCHKRTVQARSAFSFSSLSLSRLTALLIQRALKQYRDEEKHGKVEADEAGEDDAFADLNLPKTGQDGAAPEADTPADTPAPPPDRAQMMHDAGFEEEDDFFADEEALLAELDAQAREGALPAGQPNAGAPEQVAAGAEGVDEDDEAEAALREAEALLM</sequence>
<dbReference type="InterPro" id="IPR040038">
    <property type="entry name" value="TIPIN/Csm3/Swi3"/>
</dbReference>
<evidence type="ECO:0000256" key="6">
    <source>
        <dbReference type="RuleBase" id="RU366049"/>
    </source>
</evidence>
<evidence type="ECO:0000256" key="5">
    <source>
        <dbReference type="ARBA" id="ARBA00023306"/>
    </source>
</evidence>
<protein>
    <recommendedName>
        <fullName evidence="6">Chromosome segregation in meiosis protein</fullName>
    </recommendedName>
</protein>
<comment type="similarity">
    <text evidence="2 6">Belongs to the CSM3 family.</text>
</comment>
<evidence type="ECO:0000313" key="9">
    <source>
        <dbReference type="EMBL" id="CTR07797.1"/>
    </source>
</evidence>
<evidence type="ECO:0000313" key="10">
    <source>
        <dbReference type="EMBL" id="PRQ73580.1"/>
    </source>
</evidence>
<dbReference type="STRING" id="5286.A0A0K3CGU7"/>
<dbReference type="PANTHER" id="PTHR13220">
    <property type="entry name" value="TIMELESS INTERACTING-RELATED"/>
    <property type="match status" value="1"/>
</dbReference>
<dbReference type="Proteomes" id="UP000239560">
    <property type="component" value="Unassembled WGS sequence"/>
</dbReference>
<accession>A0A0K3CGU7</accession>
<dbReference type="GO" id="GO:0003677">
    <property type="term" value="F:DNA binding"/>
    <property type="evidence" value="ECO:0007669"/>
    <property type="project" value="TreeGrafter"/>
</dbReference>
<evidence type="ECO:0000256" key="2">
    <source>
        <dbReference type="ARBA" id="ARBA00006075"/>
    </source>
</evidence>
<feature type="compositionally biased region" description="Acidic residues" evidence="7">
    <location>
        <begin position="49"/>
        <end position="65"/>
    </location>
</feature>
<comment type="function">
    <text evidence="6">Plays an important role in the control of DNA replication and the maintenance of replication fork stability.</text>
</comment>
<reference evidence="10 12" key="2">
    <citation type="journal article" date="2018" name="Elife">
        <title>Functional genomics of lipid metabolism in the oleaginous yeast Rhodosporidium toruloides.</title>
        <authorList>
            <person name="Coradetti S.T."/>
            <person name="Pinel D."/>
            <person name="Geiselman G."/>
            <person name="Ito M."/>
            <person name="Mondo S."/>
            <person name="Reilly M.C."/>
            <person name="Cheng Y.F."/>
            <person name="Bauer S."/>
            <person name="Grigoriev I."/>
            <person name="Gladden J.M."/>
            <person name="Simmons B.A."/>
            <person name="Brem R."/>
            <person name="Arkin A.P."/>
            <person name="Skerker J.M."/>
        </authorList>
    </citation>
    <scope>NUCLEOTIDE SEQUENCE [LARGE SCALE GENOMIC DNA]</scope>
    <source>
        <strain evidence="10 12">NBRC 0880</strain>
    </source>
</reference>
<comment type="subcellular location">
    <subcellularLocation>
        <location evidence="1 6">Nucleus</location>
    </subcellularLocation>
</comment>
<organism evidence="9 11">
    <name type="scientific">Rhodotorula toruloides</name>
    <name type="common">Yeast</name>
    <name type="synonym">Rhodosporidium toruloides</name>
    <dbReference type="NCBI Taxonomy" id="5286"/>
    <lineage>
        <taxon>Eukaryota</taxon>
        <taxon>Fungi</taxon>
        <taxon>Dikarya</taxon>
        <taxon>Basidiomycota</taxon>
        <taxon>Pucciniomycotina</taxon>
        <taxon>Microbotryomycetes</taxon>
        <taxon>Sporidiobolales</taxon>
        <taxon>Sporidiobolaceae</taxon>
        <taxon>Rhodotorula</taxon>
    </lineage>
</organism>
<evidence type="ECO:0000256" key="1">
    <source>
        <dbReference type="ARBA" id="ARBA00004123"/>
    </source>
</evidence>
<evidence type="ECO:0000313" key="11">
    <source>
        <dbReference type="Proteomes" id="UP000199069"/>
    </source>
</evidence>
<name>A0A0K3CGU7_RHOTO</name>
<feature type="region of interest" description="Disordered" evidence="7">
    <location>
        <begin position="243"/>
        <end position="351"/>
    </location>
</feature>
<dbReference type="AlphaFoldDB" id="A0A0K3CGU7"/>
<evidence type="ECO:0000256" key="3">
    <source>
        <dbReference type="ARBA" id="ARBA00022763"/>
    </source>
</evidence>
<dbReference type="OrthoDB" id="437078at2759"/>
<keyword evidence="4 6" id="KW-0539">Nucleus</keyword>
<evidence type="ECO:0000256" key="7">
    <source>
        <dbReference type="SAM" id="MobiDB-lite"/>
    </source>
</evidence>
<evidence type="ECO:0000256" key="4">
    <source>
        <dbReference type="ARBA" id="ARBA00023242"/>
    </source>
</evidence>
<keyword evidence="11" id="KW-1185">Reference proteome</keyword>
<evidence type="ECO:0000313" key="12">
    <source>
        <dbReference type="Proteomes" id="UP000239560"/>
    </source>
</evidence>
<dbReference type="GO" id="GO:0006974">
    <property type="term" value="P:DNA damage response"/>
    <property type="evidence" value="ECO:0007669"/>
    <property type="project" value="UniProtKB-KW"/>
</dbReference>
<feature type="region of interest" description="Disordered" evidence="7">
    <location>
        <begin position="1"/>
        <end position="91"/>
    </location>
</feature>
<dbReference type="EMBL" id="LCTV02000007">
    <property type="protein sequence ID" value="PRQ73580.1"/>
    <property type="molecule type" value="Genomic_DNA"/>
</dbReference>
<dbReference type="Proteomes" id="UP000199069">
    <property type="component" value="Unassembled WGS sequence"/>
</dbReference>
<feature type="compositionally biased region" description="Acidic residues" evidence="7">
    <location>
        <begin position="299"/>
        <end position="312"/>
    </location>
</feature>
<proteinExistence type="inferred from homology"/>
<feature type="compositionally biased region" description="Basic and acidic residues" evidence="7">
    <location>
        <begin position="17"/>
        <end position="36"/>
    </location>
</feature>